<dbReference type="GO" id="GO:0006400">
    <property type="term" value="P:tRNA modification"/>
    <property type="evidence" value="ECO:0007669"/>
    <property type="project" value="UniProtKB-UniRule"/>
</dbReference>
<dbReference type="HAMAP" id="MF_01161">
    <property type="entry name" value="tRNA_Ile_lys_synt"/>
    <property type="match status" value="1"/>
</dbReference>
<dbReference type="Proteomes" id="UP000242699">
    <property type="component" value="Unassembled WGS sequence"/>
</dbReference>
<proteinExistence type="inferred from homology"/>
<dbReference type="InterPro" id="IPR012796">
    <property type="entry name" value="Lysidine-tRNA-synth_C"/>
</dbReference>
<evidence type="ECO:0000256" key="1">
    <source>
        <dbReference type="ARBA" id="ARBA00004496"/>
    </source>
</evidence>
<dbReference type="Pfam" id="PF01171">
    <property type="entry name" value="ATP_bind_3"/>
    <property type="match status" value="1"/>
</dbReference>
<evidence type="ECO:0000256" key="3">
    <source>
        <dbReference type="ARBA" id="ARBA00022598"/>
    </source>
</evidence>
<dbReference type="EC" id="6.3.4.19" evidence="8"/>
<dbReference type="SUPFAM" id="SSF56037">
    <property type="entry name" value="PheT/TilS domain"/>
    <property type="match status" value="1"/>
</dbReference>
<dbReference type="Gene3D" id="3.40.50.620">
    <property type="entry name" value="HUPs"/>
    <property type="match status" value="1"/>
</dbReference>
<dbReference type="InterPro" id="IPR012795">
    <property type="entry name" value="tRNA_Ile_lys_synt_N"/>
</dbReference>
<evidence type="ECO:0000256" key="6">
    <source>
        <dbReference type="ARBA" id="ARBA00022840"/>
    </source>
</evidence>
<feature type="domain" description="Lysidine-tRNA(Ile) synthetase C-terminal" evidence="9">
    <location>
        <begin position="370"/>
        <end position="447"/>
    </location>
</feature>
<evidence type="ECO:0000256" key="4">
    <source>
        <dbReference type="ARBA" id="ARBA00022694"/>
    </source>
</evidence>
<evidence type="ECO:0000313" key="10">
    <source>
        <dbReference type="EMBL" id="PSR30896.1"/>
    </source>
</evidence>
<dbReference type="Pfam" id="PF11734">
    <property type="entry name" value="TilS_C"/>
    <property type="match status" value="1"/>
</dbReference>
<evidence type="ECO:0000256" key="8">
    <source>
        <dbReference type="HAMAP-Rule" id="MF_01161"/>
    </source>
</evidence>
<comment type="similarity">
    <text evidence="8">Belongs to the tRNA(Ile)-lysidine synthase family.</text>
</comment>
<keyword evidence="5 8" id="KW-0547">Nucleotide-binding</keyword>
<keyword evidence="6 8" id="KW-0067">ATP-binding</keyword>
<dbReference type="PANTHER" id="PTHR43033:SF1">
    <property type="entry name" value="TRNA(ILE)-LYSIDINE SYNTHASE-RELATED"/>
    <property type="match status" value="1"/>
</dbReference>
<dbReference type="NCBIfam" id="TIGR02433">
    <property type="entry name" value="lysidine_TilS_C"/>
    <property type="match status" value="1"/>
</dbReference>
<protein>
    <recommendedName>
        <fullName evidence="8">tRNA(Ile)-lysidine synthase</fullName>
        <ecNumber evidence="8">6.3.4.19</ecNumber>
    </recommendedName>
    <alternativeName>
        <fullName evidence="8">tRNA(Ile)-2-lysyl-cytidine synthase</fullName>
    </alternativeName>
    <alternativeName>
        <fullName evidence="8">tRNA(Ile)-lysidine synthetase</fullName>
    </alternativeName>
</protein>
<dbReference type="InterPro" id="IPR011063">
    <property type="entry name" value="TilS/TtcA_N"/>
</dbReference>
<evidence type="ECO:0000256" key="2">
    <source>
        <dbReference type="ARBA" id="ARBA00022490"/>
    </source>
</evidence>
<dbReference type="SUPFAM" id="SSF52402">
    <property type="entry name" value="Adenine nucleotide alpha hydrolases-like"/>
    <property type="match status" value="1"/>
</dbReference>
<dbReference type="GO" id="GO:0005524">
    <property type="term" value="F:ATP binding"/>
    <property type="evidence" value="ECO:0007669"/>
    <property type="project" value="UniProtKB-UniRule"/>
</dbReference>
<dbReference type="InterPro" id="IPR012094">
    <property type="entry name" value="tRNA_Ile_lys_synt"/>
</dbReference>
<comment type="function">
    <text evidence="8">Ligates lysine onto the cytidine present at position 34 of the AUA codon-specific tRNA(Ile) that contains the anticodon CAU, in an ATP-dependent manner. Cytidine is converted to lysidine, thus changing the amino acid specificity of the tRNA from methionine to isoleucine.</text>
</comment>
<evidence type="ECO:0000256" key="5">
    <source>
        <dbReference type="ARBA" id="ARBA00022741"/>
    </source>
</evidence>
<evidence type="ECO:0000313" key="11">
    <source>
        <dbReference type="Proteomes" id="UP000242699"/>
    </source>
</evidence>
<dbReference type="CDD" id="cd01992">
    <property type="entry name" value="TilS_N"/>
    <property type="match status" value="1"/>
</dbReference>
<keyword evidence="4 8" id="KW-0819">tRNA processing</keyword>
<keyword evidence="3 8" id="KW-0436">Ligase</keyword>
<reference evidence="10 11" key="1">
    <citation type="journal article" date="2014" name="BMC Genomics">
        <title>Comparison of environmental and isolate Sulfobacillus genomes reveals diverse carbon, sulfur, nitrogen, and hydrogen metabolisms.</title>
        <authorList>
            <person name="Justice N.B."/>
            <person name="Norman A."/>
            <person name="Brown C.T."/>
            <person name="Singh A."/>
            <person name="Thomas B.C."/>
            <person name="Banfield J.F."/>
        </authorList>
    </citation>
    <scope>NUCLEOTIDE SEQUENCE [LARGE SCALE GENOMIC DNA]</scope>
    <source>
        <strain evidence="10">AMDSBA1</strain>
    </source>
</reference>
<feature type="binding site" evidence="8">
    <location>
        <begin position="29"/>
        <end position="34"/>
    </location>
    <ligand>
        <name>ATP</name>
        <dbReference type="ChEBI" id="CHEBI:30616"/>
    </ligand>
</feature>
<keyword evidence="2 8" id="KW-0963">Cytoplasm</keyword>
<dbReference type="GO" id="GO:0032267">
    <property type="term" value="F:tRNA(Ile)-lysidine synthase activity"/>
    <property type="evidence" value="ECO:0007669"/>
    <property type="project" value="UniProtKB-EC"/>
</dbReference>
<sequence length="454" mass="51533">MELSQLEDVFLQRLQQLCPSPSPFVVGVSGGADSMALLTLLVNVHSRWPVPIVPVHVDHGIRSNSSEDALFVEATSRDLFGLEVATEHIHVTPETGESLEMAARRERYALLEKHRRMAGEESLIVVGHHRRDQAETVLMRLVNGTGIQGLQGMRGRNGKIIRPLLTFSPTDLRHYLQLRQVPWRDDESNQDIRFFRNRVRWELLPLLADRFNPQIEETLAAVAQRAQEAYAVIHEQAEDFMHRAGIHSDQDILLLPTEFAALRTAVQADIFETVASRWGVRVNRDHIQQAIRGRANWPRGMRVARDGRGRWVLSRQERPAVSDPVWPEQILPEEGSVDLPQMGQLVISLTHFSGSPRGVVSVDKKRWPRLWVRPWLHGDRIEPLGMKGHHKKIGDIFTDNKVPRSDRRGWPLIVDAGDHSRVLAIAGIMTAEDARCEMGALCTRIRYVNEAFPS</sequence>
<comment type="caution">
    <text evidence="10">The sequence shown here is derived from an EMBL/GenBank/DDBJ whole genome shotgun (WGS) entry which is preliminary data.</text>
</comment>
<evidence type="ECO:0000259" key="9">
    <source>
        <dbReference type="SMART" id="SM00977"/>
    </source>
</evidence>
<gene>
    <name evidence="8 10" type="primary">tilS</name>
    <name evidence="10" type="ORF">C7B43_04380</name>
</gene>
<dbReference type="InterPro" id="IPR014729">
    <property type="entry name" value="Rossmann-like_a/b/a_fold"/>
</dbReference>
<name>A0A2T2X8W5_9FIRM</name>
<accession>A0A2T2X8W5</accession>
<comment type="domain">
    <text evidence="8">The N-terminal region contains the highly conserved SGGXDS motif, predicted to be a P-loop motif involved in ATP binding.</text>
</comment>
<dbReference type="AlphaFoldDB" id="A0A2T2X8W5"/>
<comment type="subcellular location">
    <subcellularLocation>
        <location evidence="1 8">Cytoplasm</location>
    </subcellularLocation>
</comment>
<evidence type="ECO:0000256" key="7">
    <source>
        <dbReference type="ARBA" id="ARBA00048539"/>
    </source>
</evidence>
<dbReference type="SMART" id="SM00977">
    <property type="entry name" value="TilS_C"/>
    <property type="match status" value="1"/>
</dbReference>
<organism evidence="10 11">
    <name type="scientific">Sulfobacillus benefaciens</name>
    <dbReference type="NCBI Taxonomy" id="453960"/>
    <lineage>
        <taxon>Bacteria</taxon>
        <taxon>Bacillati</taxon>
        <taxon>Bacillota</taxon>
        <taxon>Clostridia</taxon>
        <taxon>Eubacteriales</taxon>
        <taxon>Clostridiales Family XVII. Incertae Sedis</taxon>
        <taxon>Sulfobacillus</taxon>
    </lineage>
</organism>
<comment type="catalytic activity">
    <reaction evidence="7 8">
        <text>cytidine(34) in tRNA(Ile2) + L-lysine + ATP = lysidine(34) in tRNA(Ile2) + AMP + diphosphate + H(+)</text>
        <dbReference type="Rhea" id="RHEA:43744"/>
        <dbReference type="Rhea" id="RHEA-COMP:10625"/>
        <dbReference type="Rhea" id="RHEA-COMP:10670"/>
        <dbReference type="ChEBI" id="CHEBI:15378"/>
        <dbReference type="ChEBI" id="CHEBI:30616"/>
        <dbReference type="ChEBI" id="CHEBI:32551"/>
        <dbReference type="ChEBI" id="CHEBI:33019"/>
        <dbReference type="ChEBI" id="CHEBI:82748"/>
        <dbReference type="ChEBI" id="CHEBI:83665"/>
        <dbReference type="ChEBI" id="CHEBI:456215"/>
        <dbReference type="EC" id="6.3.4.19"/>
    </reaction>
</comment>
<dbReference type="GO" id="GO:0005737">
    <property type="term" value="C:cytoplasm"/>
    <property type="evidence" value="ECO:0007669"/>
    <property type="project" value="UniProtKB-SubCell"/>
</dbReference>
<dbReference type="NCBIfam" id="TIGR02432">
    <property type="entry name" value="lysidine_TilS_N"/>
    <property type="match status" value="1"/>
</dbReference>
<dbReference type="PANTHER" id="PTHR43033">
    <property type="entry name" value="TRNA(ILE)-LYSIDINE SYNTHASE-RELATED"/>
    <property type="match status" value="1"/>
</dbReference>
<dbReference type="EMBL" id="PXYT01000006">
    <property type="protein sequence ID" value="PSR30896.1"/>
    <property type="molecule type" value="Genomic_DNA"/>
</dbReference>